<dbReference type="InterPro" id="IPR045247">
    <property type="entry name" value="Oye-like"/>
</dbReference>
<name>A0AAE3U4F5_9HYPH</name>
<keyword evidence="6" id="KW-1185">Reference proteome</keyword>
<comment type="caution">
    <text evidence="5">The sequence shown here is derived from an EMBL/GenBank/DDBJ whole genome shotgun (WGS) entry which is preliminary data.</text>
</comment>
<organism evidence="5 6">
    <name type="scientific">Ferirhizobium litorale</name>
    <dbReference type="NCBI Taxonomy" id="2927786"/>
    <lineage>
        <taxon>Bacteria</taxon>
        <taxon>Pseudomonadati</taxon>
        <taxon>Pseudomonadota</taxon>
        <taxon>Alphaproteobacteria</taxon>
        <taxon>Hyphomicrobiales</taxon>
        <taxon>Rhizobiaceae</taxon>
        <taxon>Ferirhizobium</taxon>
    </lineage>
</organism>
<dbReference type="GO" id="GO:0005829">
    <property type="term" value="C:cytosol"/>
    <property type="evidence" value="ECO:0007669"/>
    <property type="project" value="UniProtKB-ARBA"/>
</dbReference>
<dbReference type="Gene3D" id="3.20.20.70">
    <property type="entry name" value="Aldolase class I"/>
    <property type="match status" value="1"/>
</dbReference>
<reference evidence="5" key="1">
    <citation type="submission" date="2022-03" db="EMBL/GenBank/DDBJ databases">
        <title>Fererhizobium litorale gen. nov., sp. nov., isolated from sandy sediments of the Sea of Japan seashore.</title>
        <authorList>
            <person name="Romanenko L."/>
            <person name="Kurilenko V."/>
            <person name="Otstavnykh N."/>
            <person name="Svetashev V."/>
            <person name="Tekutyeva L."/>
            <person name="Isaeva M."/>
            <person name="Mikhailov V."/>
        </authorList>
    </citation>
    <scope>NUCLEOTIDE SEQUENCE</scope>
    <source>
        <strain evidence="5">KMM 9576</strain>
    </source>
</reference>
<proteinExistence type="inferred from homology"/>
<dbReference type="SUPFAM" id="SSF51395">
    <property type="entry name" value="FMN-linked oxidoreductases"/>
    <property type="match status" value="1"/>
</dbReference>
<comment type="similarity">
    <text evidence="2">Belongs to the NADH:flavin oxidoreductase/NADH oxidase family.</text>
</comment>
<dbReference type="CDD" id="cd02933">
    <property type="entry name" value="OYE_like_FMN"/>
    <property type="match status" value="1"/>
</dbReference>
<evidence type="ECO:0000259" key="4">
    <source>
        <dbReference type="Pfam" id="PF00724"/>
    </source>
</evidence>
<dbReference type="Proteomes" id="UP001161580">
    <property type="component" value="Unassembled WGS sequence"/>
</dbReference>
<dbReference type="GO" id="GO:0010181">
    <property type="term" value="F:FMN binding"/>
    <property type="evidence" value="ECO:0007669"/>
    <property type="project" value="InterPro"/>
</dbReference>
<dbReference type="InterPro" id="IPR001155">
    <property type="entry name" value="OxRdtase_FMN_N"/>
</dbReference>
<dbReference type="RefSeq" id="WP_311788007.1">
    <property type="nucleotide sequence ID" value="NZ_JALDYY010000012.1"/>
</dbReference>
<dbReference type="PANTHER" id="PTHR22893:SF91">
    <property type="entry name" value="NADPH DEHYDROGENASE 2-RELATED"/>
    <property type="match status" value="1"/>
</dbReference>
<feature type="domain" description="NADH:flavin oxidoreductase/NADH oxidase N-terminal" evidence="4">
    <location>
        <begin position="4"/>
        <end position="342"/>
    </location>
</feature>
<accession>A0AAE3U4F5</accession>
<evidence type="ECO:0000256" key="3">
    <source>
        <dbReference type="ARBA" id="ARBA00023002"/>
    </source>
</evidence>
<comment type="cofactor">
    <cofactor evidence="1">
        <name>FMN</name>
        <dbReference type="ChEBI" id="CHEBI:58210"/>
    </cofactor>
</comment>
<evidence type="ECO:0000313" key="6">
    <source>
        <dbReference type="Proteomes" id="UP001161580"/>
    </source>
</evidence>
<dbReference type="Pfam" id="PF00724">
    <property type="entry name" value="Oxidored_FMN"/>
    <property type="match status" value="1"/>
</dbReference>
<protein>
    <submittedName>
        <fullName evidence="5">Alkene reductase</fullName>
    </submittedName>
</protein>
<evidence type="ECO:0000256" key="1">
    <source>
        <dbReference type="ARBA" id="ARBA00001917"/>
    </source>
</evidence>
<dbReference type="GO" id="GO:0016628">
    <property type="term" value="F:oxidoreductase activity, acting on the CH-CH group of donors, NAD or NADP as acceptor"/>
    <property type="evidence" value="ECO:0007669"/>
    <property type="project" value="UniProtKB-ARBA"/>
</dbReference>
<evidence type="ECO:0000256" key="2">
    <source>
        <dbReference type="ARBA" id="ARBA00005979"/>
    </source>
</evidence>
<evidence type="ECO:0000313" key="5">
    <source>
        <dbReference type="EMBL" id="MDI7923353.1"/>
    </source>
</evidence>
<dbReference type="PANTHER" id="PTHR22893">
    <property type="entry name" value="NADH OXIDOREDUCTASE-RELATED"/>
    <property type="match status" value="1"/>
</dbReference>
<dbReference type="InterPro" id="IPR013785">
    <property type="entry name" value="Aldolase_TIM"/>
</dbReference>
<dbReference type="AlphaFoldDB" id="A0AAE3U4F5"/>
<dbReference type="FunFam" id="3.20.20.70:FF:000059">
    <property type="entry name" value="N-ethylmaleimide reductase, FMN-linked"/>
    <property type="match status" value="1"/>
</dbReference>
<keyword evidence="3" id="KW-0560">Oxidoreductase</keyword>
<sequence>MKSLFDAYDMRGRQLRNRFVMAPMTRARAADGIADEQTALYYRQRAGAGLIVSEGTPISQEGTGFAFIPGIWSEAQVSGWDGVTKAVHEDGGAIFAQIWHVGRMSHTSLQPAGRQPVSSSAKPARDDKSMAFTVNDNGVAGFVEASVPRPLQTAEIARIVDDFANAASNAVAAGFDGVEIHGANGYLIEQFLNPHVNDRSDRYGAGTVEDRIRFVLEIVDAVVARIGADKVGIRFSPFGKLFDMPHHPMIEETYLHLAAALEIRKIAYVHLMDQGPAGVPAISDAFLRRFREAYSGTLILAGSMNKNRAEQLLQDDLIDLAGFGQPFIANPDLVERLRRDQPLAKPIRETYYGGGAEGYTDYPVYEDSAEAKAA</sequence>
<dbReference type="EMBL" id="JALDYZ010000008">
    <property type="protein sequence ID" value="MDI7923353.1"/>
    <property type="molecule type" value="Genomic_DNA"/>
</dbReference>
<gene>
    <name evidence="5" type="ORF">MRS75_14815</name>
</gene>